<dbReference type="RefSeq" id="WP_378579490.1">
    <property type="nucleotide sequence ID" value="NZ_JBHSFQ010000038.1"/>
</dbReference>
<dbReference type="Gene3D" id="3.30.1330.230">
    <property type="match status" value="1"/>
</dbReference>
<evidence type="ECO:0000313" key="3">
    <source>
        <dbReference type="EMBL" id="MFC4565486.1"/>
    </source>
</evidence>
<dbReference type="InterPro" id="IPR003776">
    <property type="entry name" value="YcaO-like_dom"/>
</dbReference>
<comment type="caution">
    <text evidence="3">The sequence shown here is derived from an EMBL/GenBank/DDBJ whole genome shotgun (WGS) entry which is preliminary data.</text>
</comment>
<accession>A0ABV9E2W7</accession>
<dbReference type="PROSITE" id="PS51664">
    <property type="entry name" value="YCAO"/>
    <property type="match status" value="1"/>
</dbReference>
<dbReference type="Proteomes" id="UP001595923">
    <property type="component" value="Unassembled WGS sequence"/>
</dbReference>
<dbReference type="Pfam" id="PF02624">
    <property type="entry name" value="YcaO"/>
    <property type="match status" value="1"/>
</dbReference>
<name>A0ABV9E2W7_9ACTN</name>
<organism evidence="3 4">
    <name type="scientific">Nocardiopsis mangrovi</name>
    <dbReference type="NCBI Taxonomy" id="1179818"/>
    <lineage>
        <taxon>Bacteria</taxon>
        <taxon>Bacillati</taxon>
        <taxon>Actinomycetota</taxon>
        <taxon>Actinomycetes</taxon>
        <taxon>Streptosporangiales</taxon>
        <taxon>Nocardiopsidaceae</taxon>
        <taxon>Nocardiopsis</taxon>
    </lineage>
</organism>
<dbReference type="PANTHER" id="PTHR37809">
    <property type="entry name" value="RIBOSOMAL PROTEIN S12 METHYLTHIOTRANSFERASE ACCESSORY FACTOR YCAO"/>
    <property type="match status" value="1"/>
</dbReference>
<dbReference type="PANTHER" id="PTHR37809:SF1">
    <property type="entry name" value="RIBOSOMAL PROTEIN S12 METHYLTHIOTRANSFERASE ACCESSORY FACTOR YCAO"/>
    <property type="match status" value="1"/>
</dbReference>
<evidence type="ECO:0000259" key="2">
    <source>
        <dbReference type="PROSITE" id="PS51664"/>
    </source>
</evidence>
<feature type="domain" description="YcaO" evidence="2">
    <location>
        <begin position="91"/>
        <end position="447"/>
    </location>
</feature>
<reference evidence="4" key="1">
    <citation type="journal article" date="2019" name="Int. J. Syst. Evol. Microbiol.">
        <title>The Global Catalogue of Microorganisms (GCM) 10K type strain sequencing project: providing services to taxonomists for standard genome sequencing and annotation.</title>
        <authorList>
            <consortium name="The Broad Institute Genomics Platform"/>
            <consortium name="The Broad Institute Genome Sequencing Center for Infectious Disease"/>
            <person name="Wu L."/>
            <person name="Ma J."/>
        </authorList>
    </citation>
    <scope>NUCLEOTIDE SEQUENCE [LARGE SCALE GENOMIC DNA]</scope>
    <source>
        <strain evidence="4">XZYJ18</strain>
    </source>
</reference>
<dbReference type="EMBL" id="JBHSFQ010000038">
    <property type="protein sequence ID" value="MFC4565486.1"/>
    <property type="molecule type" value="Genomic_DNA"/>
</dbReference>
<gene>
    <name evidence="3" type="ORF">ACFO4E_26815</name>
</gene>
<keyword evidence="4" id="KW-1185">Reference proteome</keyword>
<feature type="region of interest" description="Disordered" evidence="1">
    <location>
        <begin position="1"/>
        <end position="43"/>
    </location>
</feature>
<protein>
    <submittedName>
        <fullName evidence="3">YcaO-like family protein</fullName>
    </submittedName>
</protein>
<evidence type="ECO:0000256" key="1">
    <source>
        <dbReference type="SAM" id="MobiDB-lite"/>
    </source>
</evidence>
<proteinExistence type="predicted"/>
<evidence type="ECO:0000313" key="4">
    <source>
        <dbReference type="Proteomes" id="UP001595923"/>
    </source>
</evidence>
<sequence>MSADLHGGFGRPAAGRPNPAVGHPDTTAHPPDPQGPPAHGGERAFGLADAWHRARRTTRHLGYRVHLTDLGGAWRCRLAHADRTPVPSGLGMGKGDDDAARVGAVFEALEHSWTDASALRPEHVVLRPVQALTAGAWGADPAVLALDPGAGAPLACRPHTALDGRSPAVDVPVFLHCPSYPGADAAPLREALGDAHDYAPAARYSTNSGGAIGATRPEALVHALAEVVERDAYSLLLAAVFLGPGGRAARVVRPESLPDDLARWHGLARRRVRGPVHLLDMTTDVGVPAFCAHGVSGGGAPVRGQGASLSARLALRRALSELVQCAAVADHYGQEAVTPDLRALRPHPALLAAGRADFGPHLAAARSVDFRDTAAPATPGGHLRGLVAAVTARGHTPYAADVHTAATGVCAVSVVVPGLERFFAVTGGALVVPGPRARAHLSGLPAG</sequence>